<evidence type="ECO:0000256" key="1">
    <source>
        <dbReference type="SAM" id="MobiDB-lite"/>
    </source>
</evidence>
<evidence type="ECO:0000313" key="3">
    <source>
        <dbReference type="Proteomes" id="UP000256519"/>
    </source>
</evidence>
<dbReference type="EMBL" id="PQWM01000056">
    <property type="protein sequence ID" value="RDZ07136.1"/>
    <property type="molecule type" value="Genomic_DNA"/>
</dbReference>
<protein>
    <submittedName>
        <fullName evidence="2">Uncharacterized protein</fullName>
    </submittedName>
</protein>
<comment type="caution">
    <text evidence="2">The sequence shown here is derived from an EMBL/GenBank/DDBJ whole genome shotgun (WGS) entry which is preliminary data.</text>
</comment>
<feature type="region of interest" description="Disordered" evidence="1">
    <location>
        <begin position="57"/>
        <end position="77"/>
    </location>
</feature>
<sequence length="90" mass="10426">MLVKEDFYIFFFFEGLVKNESYENLYTKICYKKKHEKLEVELICYIESSAKTGKDPANINLQDSTKKADSPHAKGSSTYNSIRFEATIIN</sequence>
<name>A0A3D8WUX2_PRIMG</name>
<reference evidence="2 3" key="1">
    <citation type="journal article" date="2018" name="Appl. Environ. Microbiol.">
        <title>Antimicrobial susceptibility testing and tentative epidemiological cut-off values of five Bacillus species relevant for use as animal feed additives or for plant protection.</title>
        <authorList>
            <person name="Agerso Y."/>
            <person name="Stuer-Lauridsen B."/>
            <person name="Bjerre K."/>
            <person name="Jensen M.G."/>
            <person name="Johansen E."/>
            <person name="Bennedsen M."/>
            <person name="Brockmann E."/>
            <person name="Nielsen B."/>
        </authorList>
    </citation>
    <scope>NUCLEOTIDE SEQUENCE [LARGE SCALE GENOMIC DNA]</scope>
    <source>
        <strain evidence="2 3">CHCC20162</strain>
    </source>
</reference>
<accession>A0A3D8WUX2</accession>
<organism evidence="2 3">
    <name type="scientific">Priestia megaterium</name>
    <name type="common">Bacillus megaterium</name>
    <dbReference type="NCBI Taxonomy" id="1404"/>
    <lineage>
        <taxon>Bacteria</taxon>
        <taxon>Bacillati</taxon>
        <taxon>Bacillota</taxon>
        <taxon>Bacilli</taxon>
        <taxon>Bacillales</taxon>
        <taxon>Bacillaceae</taxon>
        <taxon>Priestia</taxon>
    </lineage>
</organism>
<dbReference type="AlphaFoldDB" id="A0A3D8WUX2"/>
<dbReference type="Proteomes" id="UP000256519">
    <property type="component" value="Unassembled WGS sequence"/>
</dbReference>
<evidence type="ECO:0000313" key="2">
    <source>
        <dbReference type="EMBL" id="RDZ07136.1"/>
    </source>
</evidence>
<proteinExistence type="predicted"/>
<gene>
    <name evidence="2" type="ORF">C3744_28060</name>
</gene>